<keyword evidence="2" id="KW-1185">Reference proteome</keyword>
<sequence>MRPFLDLVHNHYWSKFFFVKPDKKYFSLDEKLDMQSILIEDNKSSLQDLSFVPKMEISTASLMNNEDELQEKVSMNDEDRKPRILALGPAVAAYSSKMEKEDRAANG</sequence>
<evidence type="ECO:0000313" key="2">
    <source>
        <dbReference type="Proteomes" id="UP001283361"/>
    </source>
</evidence>
<accession>A0AAE0XW10</accession>
<protein>
    <submittedName>
        <fullName evidence="1">Uncharacterized protein</fullName>
    </submittedName>
</protein>
<dbReference type="EMBL" id="JAWDGP010007412">
    <property type="protein sequence ID" value="KAK3719877.1"/>
    <property type="molecule type" value="Genomic_DNA"/>
</dbReference>
<organism evidence="1 2">
    <name type="scientific">Elysia crispata</name>
    <name type="common">lettuce slug</name>
    <dbReference type="NCBI Taxonomy" id="231223"/>
    <lineage>
        <taxon>Eukaryota</taxon>
        <taxon>Metazoa</taxon>
        <taxon>Spiralia</taxon>
        <taxon>Lophotrochozoa</taxon>
        <taxon>Mollusca</taxon>
        <taxon>Gastropoda</taxon>
        <taxon>Heterobranchia</taxon>
        <taxon>Euthyneura</taxon>
        <taxon>Panpulmonata</taxon>
        <taxon>Sacoglossa</taxon>
        <taxon>Placobranchoidea</taxon>
        <taxon>Plakobranchidae</taxon>
        <taxon>Elysia</taxon>
    </lineage>
</organism>
<evidence type="ECO:0000313" key="1">
    <source>
        <dbReference type="EMBL" id="KAK3719877.1"/>
    </source>
</evidence>
<dbReference type="Proteomes" id="UP001283361">
    <property type="component" value="Unassembled WGS sequence"/>
</dbReference>
<dbReference type="AlphaFoldDB" id="A0AAE0XW10"/>
<comment type="caution">
    <text evidence="1">The sequence shown here is derived from an EMBL/GenBank/DDBJ whole genome shotgun (WGS) entry which is preliminary data.</text>
</comment>
<reference evidence="1" key="1">
    <citation type="journal article" date="2023" name="G3 (Bethesda)">
        <title>A reference genome for the long-term kleptoplast-retaining sea slug Elysia crispata morphotype clarki.</title>
        <authorList>
            <person name="Eastman K.E."/>
            <person name="Pendleton A.L."/>
            <person name="Shaikh M.A."/>
            <person name="Suttiyut T."/>
            <person name="Ogas R."/>
            <person name="Tomko P."/>
            <person name="Gavelis G."/>
            <person name="Widhalm J.R."/>
            <person name="Wisecaver J.H."/>
        </authorList>
    </citation>
    <scope>NUCLEOTIDE SEQUENCE</scope>
    <source>
        <strain evidence="1">ECLA1</strain>
    </source>
</reference>
<proteinExistence type="predicted"/>
<gene>
    <name evidence="1" type="ORF">RRG08_040177</name>
</gene>
<name>A0AAE0XW10_9GAST</name>